<dbReference type="InterPro" id="IPR023996">
    <property type="entry name" value="TonB-dep_OMP_SusC/RagA"/>
</dbReference>
<evidence type="ECO:0000256" key="2">
    <source>
        <dbReference type="ARBA" id="ARBA00022448"/>
    </source>
</evidence>
<comment type="similarity">
    <text evidence="7">Belongs to the TonB-dependent receptor family.</text>
</comment>
<comment type="subcellular location">
    <subcellularLocation>
        <location evidence="1 7">Cell outer membrane</location>
        <topology evidence="1 7">Multi-pass membrane protein</topology>
    </subcellularLocation>
</comment>
<dbReference type="PROSITE" id="PS52016">
    <property type="entry name" value="TONB_DEPENDENT_REC_3"/>
    <property type="match status" value="1"/>
</dbReference>
<evidence type="ECO:0000256" key="7">
    <source>
        <dbReference type="PROSITE-ProRule" id="PRU01360"/>
    </source>
</evidence>
<dbReference type="NCBIfam" id="TIGR04056">
    <property type="entry name" value="OMP_RagA_SusC"/>
    <property type="match status" value="1"/>
</dbReference>
<gene>
    <name evidence="10" type="ORF">OM074_15965</name>
</gene>
<evidence type="ECO:0000256" key="5">
    <source>
        <dbReference type="ARBA" id="ARBA00023136"/>
    </source>
</evidence>
<dbReference type="RefSeq" id="WP_301201239.1">
    <property type="nucleotide sequence ID" value="NZ_JAPDPI010000038.1"/>
</dbReference>
<evidence type="ECO:0000256" key="6">
    <source>
        <dbReference type="ARBA" id="ARBA00023237"/>
    </source>
</evidence>
<feature type="domain" description="Secretin/TonB short N-terminal" evidence="9">
    <location>
        <begin position="54"/>
        <end position="105"/>
    </location>
</feature>
<dbReference type="Gene3D" id="2.40.170.20">
    <property type="entry name" value="TonB-dependent receptor, beta-barrel domain"/>
    <property type="match status" value="1"/>
</dbReference>
<dbReference type="Pfam" id="PF07660">
    <property type="entry name" value="STN"/>
    <property type="match status" value="1"/>
</dbReference>
<proteinExistence type="inferred from homology"/>
<dbReference type="SUPFAM" id="SSF56935">
    <property type="entry name" value="Porins"/>
    <property type="match status" value="1"/>
</dbReference>
<dbReference type="InterPro" id="IPR036942">
    <property type="entry name" value="Beta-barrel_TonB_sf"/>
</dbReference>
<keyword evidence="3 7" id="KW-1134">Transmembrane beta strand</keyword>
<dbReference type="SMART" id="SM00965">
    <property type="entry name" value="STN"/>
    <property type="match status" value="1"/>
</dbReference>
<feature type="compositionally biased region" description="Polar residues" evidence="8">
    <location>
        <begin position="901"/>
        <end position="914"/>
    </location>
</feature>
<dbReference type="GO" id="GO:0009279">
    <property type="term" value="C:cell outer membrane"/>
    <property type="evidence" value="ECO:0007669"/>
    <property type="project" value="UniProtKB-SubCell"/>
</dbReference>
<sequence length="1118" mass="125347">MQISYLKEFAVLLLFLFIGAKGVFAQNKEQKVTLDLKEATLKDFFDEVQKQTQYSFVYNSKDTVQMKPVTIKVKDKELEEVLSLVFKGSGFVYQIKGTIIGIKYVPETSEKPSASKKEIEYKNVSGVITDNKELPIPGVNIWLKGTNKGSISDESGMFQIRIPNDSAYFLQFSFMGMKTKEVEYKGQTLLLVTMEDDVAELSEIAVVGNGMFTRKTETFTGSAITYGGADLKAISNQNILVSLKNIDPAFNIIENVDFGSDPNRLPDIQMRGPTTLDVDLEGEYENSPNQPLFILNGFETTMEKVYDMDMNLVKSITLLKDAAAKAVYGSKAANGVVIIETVQPEQGKLRASYNGSIDITVPDLTSYNLTNAAEKLQAEVLAGKYTSNNAYDQAGLTEEYNVLYKEIARGVDTYWMAKPLRLGVGQKHSMYLDGGDDAMRYSANLSYNNIAGVMKGSSRTTTSGNVTLSYRFKKLLFRNDLTIDNNKAENSPYGSFSDYSFMNPYYRVYNESGNLIRGYNNSIYNPLYNAGLDSKDQSKYTLITENFYGEWNVADNLKLTSRFGYTQRHSESDVFKPASHTDYANISATSDEYLLRGQYDKTNGKSVDLLVNVGVAYSFHKNKHLLYTNLLYNLEESVSETSGMTAVGFPSDKMDYISFGSQYIDGGSPAGSESTTRSVGGIGSFNYSYDNKYLADGSFRLNGSSMFGAKERWGSFWSLGIGWNVHQEGFFKEISNINMFKLRASLGYTGSQNFNSYQAISTYSYITDRTYNGDMGVILLGLANDHLKWQQVYDRNIGADMAFFNNKLSARLDVYNSTTTSLLTDITLPPSMGFASYRENLGETENKGFELSLNYRVWSNPDNRSSLNLFFNVSHNTNKISKISDSLKELNEAQDAAKNEGGTSDEQVEAQQTPSIRFEEGQSMSAIWAVRSKGIDPVTGQEVFIKKDGSYTFDWSTADQVVCGDETPEFRGNFGGNYRYKGWDLNLSFSYKYGGQIYNSTLVNKVENVDVLNNNVDKRVLTDRWNTPGVPAKFKSITDNSVTKPTSRFVEDLNEVIFSSVNIAYDLSRAKWLKESPVEYLRIAFNMNDIGRLTTVKQEFGLSYPRARVFSFSVQTRF</sequence>
<accession>A0AAE3MFY5</accession>
<dbReference type="SUPFAM" id="SSF49464">
    <property type="entry name" value="Carboxypeptidase regulatory domain-like"/>
    <property type="match status" value="1"/>
</dbReference>
<evidence type="ECO:0000313" key="10">
    <source>
        <dbReference type="EMBL" id="MCW3807133.1"/>
    </source>
</evidence>
<evidence type="ECO:0000259" key="9">
    <source>
        <dbReference type="SMART" id="SM00965"/>
    </source>
</evidence>
<keyword evidence="2 7" id="KW-0813">Transport</keyword>
<protein>
    <submittedName>
        <fullName evidence="10">SusC/RagA family TonB-linked outer membrane protein</fullName>
    </submittedName>
</protein>
<dbReference type="InterPro" id="IPR037066">
    <property type="entry name" value="Plug_dom_sf"/>
</dbReference>
<dbReference type="InterPro" id="IPR012910">
    <property type="entry name" value="Plug_dom"/>
</dbReference>
<dbReference type="Gene3D" id="2.170.130.10">
    <property type="entry name" value="TonB-dependent receptor, plug domain"/>
    <property type="match status" value="1"/>
</dbReference>
<dbReference type="InterPro" id="IPR008969">
    <property type="entry name" value="CarboxyPept-like_regulatory"/>
</dbReference>
<evidence type="ECO:0000256" key="4">
    <source>
        <dbReference type="ARBA" id="ARBA00022692"/>
    </source>
</evidence>
<evidence type="ECO:0000256" key="1">
    <source>
        <dbReference type="ARBA" id="ARBA00004571"/>
    </source>
</evidence>
<keyword evidence="5 7" id="KW-0472">Membrane</keyword>
<evidence type="ECO:0000313" key="11">
    <source>
        <dbReference type="Proteomes" id="UP001207408"/>
    </source>
</evidence>
<dbReference type="AlphaFoldDB" id="A0AAE3MFY5"/>
<dbReference type="Pfam" id="PF07715">
    <property type="entry name" value="Plug"/>
    <property type="match status" value="1"/>
</dbReference>
<name>A0AAE3MFY5_9BACT</name>
<feature type="region of interest" description="Disordered" evidence="8">
    <location>
        <begin position="893"/>
        <end position="914"/>
    </location>
</feature>
<dbReference type="EMBL" id="JAPDPI010000038">
    <property type="protein sequence ID" value="MCW3807133.1"/>
    <property type="molecule type" value="Genomic_DNA"/>
</dbReference>
<comment type="caution">
    <text evidence="10">The sequence shown here is derived from an EMBL/GenBank/DDBJ whole genome shotgun (WGS) entry which is preliminary data.</text>
</comment>
<keyword evidence="11" id="KW-1185">Reference proteome</keyword>
<dbReference type="InterPro" id="IPR011662">
    <property type="entry name" value="Secretin/TonB_short_N"/>
</dbReference>
<keyword evidence="4 7" id="KW-0812">Transmembrane</keyword>
<organism evidence="10 11">
    <name type="scientific">Plebeiibacterium marinum</name>
    <dbReference type="NCBI Taxonomy" id="2992111"/>
    <lineage>
        <taxon>Bacteria</taxon>
        <taxon>Pseudomonadati</taxon>
        <taxon>Bacteroidota</taxon>
        <taxon>Bacteroidia</taxon>
        <taxon>Marinilabiliales</taxon>
        <taxon>Marinilabiliaceae</taxon>
        <taxon>Plebeiibacterium</taxon>
    </lineage>
</organism>
<evidence type="ECO:0000256" key="3">
    <source>
        <dbReference type="ARBA" id="ARBA00022452"/>
    </source>
</evidence>
<dbReference type="InterPro" id="IPR039426">
    <property type="entry name" value="TonB-dep_rcpt-like"/>
</dbReference>
<dbReference type="Pfam" id="PF13715">
    <property type="entry name" value="CarbopepD_reg_2"/>
    <property type="match status" value="1"/>
</dbReference>
<keyword evidence="6 7" id="KW-0998">Cell outer membrane</keyword>
<dbReference type="Proteomes" id="UP001207408">
    <property type="component" value="Unassembled WGS sequence"/>
</dbReference>
<reference evidence="10" key="1">
    <citation type="submission" date="2022-10" db="EMBL/GenBank/DDBJ databases">
        <authorList>
            <person name="Yu W.X."/>
        </authorList>
    </citation>
    <scope>NUCLEOTIDE SEQUENCE</scope>
    <source>
        <strain evidence="10">D04</strain>
    </source>
</reference>
<dbReference type="Gene3D" id="2.60.40.1120">
    <property type="entry name" value="Carboxypeptidase-like, regulatory domain"/>
    <property type="match status" value="1"/>
</dbReference>
<evidence type="ECO:0000256" key="8">
    <source>
        <dbReference type="SAM" id="MobiDB-lite"/>
    </source>
</evidence>